<dbReference type="Proteomes" id="UP000024837">
    <property type="component" value="Unassembled WGS sequence"/>
</dbReference>
<proteinExistence type="predicted"/>
<dbReference type="HOGENOM" id="CLU_152658_0_0_1"/>
<dbReference type="AlphaFoldDB" id="W7HU79"/>
<reference evidence="2 3" key="1">
    <citation type="submission" date="2013-05" db="EMBL/GenBank/DDBJ databases">
        <title>Drechslerella stenobrocha genome reveals carnivorous origination and mechanical trapping mechanism of predatory fungi.</title>
        <authorList>
            <person name="Liu X."/>
            <person name="Zhang W."/>
            <person name="Liu K."/>
        </authorList>
    </citation>
    <scope>NUCLEOTIDE SEQUENCE [LARGE SCALE GENOMIC DNA]</scope>
    <source>
        <strain evidence="2 3">248</strain>
    </source>
</reference>
<sequence length="139" mass="14547">MNPNANQGDKPPGYEEPGHASNQQGLSGASSAQETSGLQNMAESTGLASAARRIGGAGDYVRHTILGYVDRLTGDTASADEKDRLAARGYEQMNTGKEQPPAGIVQTPIPVEYYANEVNKPAAITDPSVLGGPDPKEKH</sequence>
<organism evidence="2 3">
    <name type="scientific">Drechslerella stenobrocha 248</name>
    <dbReference type="NCBI Taxonomy" id="1043628"/>
    <lineage>
        <taxon>Eukaryota</taxon>
        <taxon>Fungi</taxon>
        <taxon>Dikarya</taxon>
        <taxon>Ascomycota</taxon>
        <taxon>Pezizomycotina</taxon>
        <taxon>Orbiliomycetes</taxon>
        <taxon>Orbiliales</taxon>
        <taxon>Orbiliaceae</taxon>
        <taxon>Drechslerella</taxon>
    </lineage>
</organism>
<evidence type="ECO:0000313" key="3">
    <source>
        <dbReference type="Proteomes" id="UP000024837"/>
    </source>
</evidence>
<evidence type="ECO:0000256" key="1">
    <source>
        <dbReference type="SAM" id="MobiDB-lite"/>
    </source>
</evidence>
<feature type="region of interest" description="Disordered" evidence="1">
    <location>
        <begin position="1"/>
        <end position="46"/>
    </location>
</feature>
<protein>
    <submittedName>
        <fullName evidence="2">Uncharacterized protein</fullName>
    </submittedName>
</protein>
<accession>W7HU79</accession>
<name>W7HU79_9PEZI</name>
<evidence type="ECO:0000313" key="2">
    <source>
        <dbReference type="EMBL" id="EWC47746.1"/>
    </source>
</evidence>
<dbReference type="EMBL" id="KI966408">
    <property type="protein sequence ID" value="EWC47746.1"/>
    <property type="molecule type" value="Genomic_DNA"/>
</dbReference>
<gene>
    <name evidence="2" type="ORF">DRE_02946</name>
</gene>
<keyword evidence="3" id="KW-1185">Reference proteome</keyword>
<feature type="compositionally biased region" description="Polar residues" evidence="1">
    <location>
        <begin position="20"/>
        <end position="46"/>
    </location>
</feature>
<dbReference type="OrthoDB" id="5409403at2759"/>